<evidence type="ECO:0000256" key="2">
    <source>
        <dbReference type="ARBA" id="ARBA00011083"/>
    </source>
</evidence>
<dbReference type="Proteomes" id="UP001652600">
    <property type="component" value="Chromosome 7"/>
</dbReference>
<keyword evidence="4" id="KW-1185">Reference proteome</keyword>
<organism evidence="4 5">
    <name type="scientific">Cucumis melo</name>
    <name type="common">Muskmelon</name>
    <dbReference type="NCBI Taxonomy" id="3656"/>
    <lineage>
        <taxon>Eukaryota</taxon>
        <taxon>Viridiplantae</taxon>
        <taxon>Streptophyta</taxon>
        <taxon>Embryophyta</taxon>
        <taxon>Tracheophyta</taxon>
        <taxon>Spermatophyta</taxon>
        <taxon>Magnoliopsida</taxon>
        <taxon>eudicotyledons</taxon>
        <taxon>Gunneridae</taxon>
        <taxon>Pentapetalae</taxon>
        <taxon>rosids</taxon>
        <taxon>fabids</taxon>
        <taxon>Cucurbitales</taxon>
        <taxon>Cucurbitaceae</taxon>
        <taxon>Benincaseae</taxon>
        <taxon>Cucumis</taxon>
    </lineage>
</organism>
<evidence type="ECO:0000313" key="5">
    <source>
        <dbReference type="RefSeq" id="XP_008454459.1"/>
    </source>
</evidence>
<dbReference type="AlphaFoldDB" id="A0A1S3BYN3"/>
<dbReference type="InterPro" id="IPR044992">
    <property type="entry name" value="ChyE-like"/>
</dbReference>
<comment type="pathway">
    <text evidence="1">Secondary metabolite biosynthesis.</text>
</comment>
<dbReference type="Gene3D" id="3.40.50.880">
    <property type="match status" value="2"/>
</dbReference>
<name>A0A1S3BYN3_CUCME</name>
<evidence type="ECO:0000259" key="3">
    <source>
        <dbReference type="Pfam" id="PF00117"/>
    </source>
</evidence>
<dbReference type="RefSeq" id="XP_008454459.1">
    <property type="nucleotide sequence ID" value="XM_008456237.3"/>
</dbReference>
<comment type="similarity">
    <text evidence="2">Belongs to the peptidase C26 family.</text>
</comment>
<dbReference type="SUPFAM" id="SSF52317">
    <property type="entry name" value="Class I glutamine amidotransferase-like"/>
    <property type="match status" value="1"/>
</dbReference>
<gene>
    <name evidence="5" type="primary">LOC103494858</name>
</gene>
<accession>A0A1S3BYN3</accession>
<dbReference type="InterPro" id="IPR029062">
    <property type="entry name" value="Class_I_gatase-like"/>
</dbReference>
<dbReference type="InterPro" id="IPR017926">
    <property type="entry name" value="GATASE"/>
</dbReference>
<dbReference type="GeneID" id="103494858"/>
<sequence length="192" mass="21949">MGMKRFALLLCADDSEYVKMKYGGYFGVFVRMLGEEGEAWDRFRVAAGEFPADDQIADYDGFVISGSCNDAHGDDPWICRLIALLQRLASLNKRILGICFGHQIYELPSEAEVIGQSDKYGIEMFKYRDHILGIQGHPEYTKDILLHLIDRLVLRELITDEFAEEMRSNLEEGEADREAWKRLCINFLKGGL</sequence>
<proteinExistence type="inferred from homology"/>
<feature type="domain" description="Glutamine amidotransferase" evidence="3">
    <location>
        <begin position="54"/>
        <end position="115"/>
    </location>
</feature>
<evidence type="ECO:0000313" key="4">
    <source>
        <dbReference type="Proteomes" id="UP001652600"/>
    </source>
</evidence>
<dbReference type="SMR" id="A0A1S3BYN3"/>
<protein>
    <submittedName>
        <fullName evidence="5">Gamma-glutamyl peptidase 5-like isoform X2</fullName>
    </submittedName>
</protein>
<dbReference type="PANTHER" id="PTHR42695">
    <property type="entry name" value="GLUTAMINE AMIDOTRANSFERASE YLR126C-RELATED"/>
    <property type="match status" value="1"/>
</dbReference>
<dbReference type="PANTHER" id="PTHR42695:SF13">
    <property type="entry name" value="GLUTAMINE AMIDOTRANSFERASE CLASS-I FAMILY PROTEIN, EXPRESSED"/>
    <property type="match status" value="1"/>
</dbReference>
<dbReference type="Pfam" id="PF00117">
    <property type="entry name" value="GATase"/>
    <property type="match status" value="1"/>
</dbReference>
<reference evidence="5" key="1">
    <citation type="submission" date="2025-08" db="UniProtKB">
        <authorList>
            <consortium name="RefSeq"/>
        </authorList>
    </citation>
    <scope>IDENTIFICATION</scope>
    <source>
        <tissue evidence="5">Stem</tissue>
    </source>
</reference>
<dbReference type="GO" id="GO:0005829">
    <property type="term" value="C:cytosol"/>
    <property type="evidence" value="ECO:0007669"/>
    <property type="project" value="TreeGrafter"/>
</dbReference>
<evidence type="ECO:0000256" key="1">
    <source>
        <dbReference type="ARBA" id="ARBA00005179"/>
    </source>
</evidence>